<dbReference type="GO" id="GO:0005886">
    <property type="term" value="C:plasma membrane"/>
    <property type="evidence" value="ECO:0007669"/>
    <property type="project" value="TreeGrafter"/>
</dbReference>
<accession>A0AAE0TLS4</accession>
<dbReference type="GO" id="GO:0015677">
    <property type="term" value="P:copper ion import"/>
    <property type="evidence" value="ECO:0007669"/>
    <property type="project" value="TreeGrafter"/>
</dbReference>
<name>A0AAE0TLS4_9PEZI</name>
<keyword evidence="2" id="KW-0812">Transmembrane</keyword>
<evidence type="ECO:0000313" key="5">
    <source>
        <dbReference type="Proteomes" id="UP001274830"/>
    </source>
</evidence>
<evidence type="ECO:0000256" key="2">
    <source>
        <dbReference type="SAM" id="Phobius"/>
    </source>
</evidence>
<comment type="caution">
    <text evidence="4">The sequence shown here is derived from an EMBL/GenBank/DDBJ whole genome shotgun (WGS) entry which is preliminary data.</text>
</comment>
<dbReference type="GO" id="GO:0006826">
    <property type="term" value="P:iron ion transport"/>
    <property type="evidence" value="ECO:0007669"/>
    <property type="project" value="TreeGrafter"/>
</dbReference>
<keyword evidence="2" id="KW-1133">Transmembrane helix</keyword>
<keyword evidence="2" id="KW-0472">Membrane</keyword>
<dbReference type="Gene3D" id="3.40.50.80">
    <property type="entry name" value="Nucleotide-binding domain of ferredoxin-NADP reductase (FNR) module"/>
    <property type="match status" value="1"/>
</dbReference>
<feature type="transmembrane region" description="Helical" evidence="2">
    <location>
        <begin position="215"/>
        <end position="236"/>
    </location>
</feature>
<dbReference type="EMBL" id="JAUTXT010000076">
    <property type="protein sequence ID" value="KAK3669645.1"/>
    <property type="molecule type" value="Genomic_DNA"/>
</dbReference>
<keyword evidence="1" id="KW-0813">Transport</keyword>
<dbReference type="AlphaFoldDB" id="A0AAE0TLS4"/>
<dbReference type="InterPro" id="IPR039261">
    <property type="entry name" value="FNR_nucleotide-bd"/>
</dbReference>
<evidence type="ECO:0000256" key="1">
    <source>
        <dbReference type="ARBA" id="ARBA00022448"/>
    </source>
</evidence>
<proteinExistence type="predicted"/>
<dbReference type="GO" id="GO:0006879">
    <property type="term" value="P:intracellular iron ion homeostasis"/>
    <property type="evidence" value="ECO:0007669"/>
    <property type="project" value="TreeGrafter"/>
</dbReference>
<gene>
    <name evidence="4" type="ORF">LTR78_010462</name>
</gene>
<sequence>MALLTSGPLGRHVAYEVFLSSHLAFAVILVTTLWTHVYAIETLAGVLLITSTSTFLLCLLYQMVCQCYRNIGMSPLDITYIAQAEQTMQEAQNTPVDPGTPVARTKGCLMLKLRLPRPLLVHPGQYVYLTVLSGSLSPFQRHPFVVAWWGSEPKSGLRSNPDSSSTSTGTFNGVQDIYLLIEQQRGWTSYIQRYCPLLPMRRAWLEGPYGPVTKFHRYGCVLLFATGSGLFAVLPIMKRLMELIRRAAAYTQSIRLVWYTDRLYDPMSGWMDELLQADVDKCILQVSIHSKINPANQRSSNFWGQRIRRATDIPDIPGYINETVNDKRIASSKIAICPPSLSFATTLELQPCTPVRLE</sequence>
<dbReference type="PANTHER" id="PTHR32361:SF26">
    <property type="entry name" value="FAD-BINDING 8 DOMAIN-CONTAINING PROTEIN-RELATED"/>
    <property type="match status" value="1"/>
</dbReference>
<reference evidence="4" key="1">
    <citation type="submission" date="2023-07" db="EMBL/GenBank/DDBJ databases">
        <title>Black Yeasts Isolated from many extreme environments.</title>
        <authorList>
            <person name="Coleine C."/>
            <person name="Stajich J.E."/>
            <person name="Selbmann L."/>
        </authorList>
    </citation>
    <scope>NUCLEOTIDE SEQUENCE</scope>
    <source>
        <strain evidence="4">CCFEE 5485</strain>
    </source>
</reference>
<dbReference type="InterPro" id="IPR017927">
    <property type="entry name" value="FAD-bd_FR_type"/>
</dbReference>
<keyword evidence="5" id="KW-1185">Reference proteome</keyword>
<evidence type="ECO:0000313" key="4">
    <source>
        <dbReference type="EMBL" id="KAK3669645.1"/>
    </source>
</evidence>
<dbReference type="Proteomes" id="UP001274830">
    <property type="component" value="Unassembled WGS sequence"/>
</dbReference>
<evidence type="ECO:0000259" key="3">
    <source>
        <dbReference type="PROSITE" id="PS51384"/>
    </source>
</evidence>
<organism evidence="4 5">
    <name type="scientific">Recurvomyces mirabilis</name>
    <dbReference type="NCBI Taxonomy" id="574656"/>
    <lineage>
        <taxon>Eukaryota</taxon>
        <taxon>Fungi</taxon>
        <taxon>Dikarya</taxon>
        <taxon>Ascomycota</taxon>
        <taxon>Pezizomycotina</taxon>
        <taxon>Dothideomycetes</taxon>
        <taxon>Dothideomycetidae</taxon>
        <taxon>Mycosphaerellales</taxon>
        <taxon>Teratosphaeriaceae</taxon>
        <taxon>Recurvomyces</taxon>
    </lineage>
</organism>
<feature type="transmembrane region" description="Helical" evidence="2">
    <location>
        <begin position="43"/>
        <end position="64"/>
    </location>
</feature>
<feature type="domain" description="FAD-binding FR-type" evidence="3">
    <location>
        <begin position="83"/>
        <end position="215"/>
    </location>
</feature>
<dbReference type="CDD" id="cd06186">
    <property type="entry name" value="NOX_Duox_like_FAD_NADP"/>
    <property type="match status" value="1"/>
</dbReference>
<dbReference type="PROSITE" id="PS51384">
    <property type="entry name" value="FAD_FR"/>
    <property type="match status" value="1"/>
</dbReference>
<dbReference type="PANTHER" id="PTHR32361">
    <property type="entry name" value="FERRIC/CUPRIC REDUCTASE TRANSMEMBRANE COMPONENT"/>
    <property type="match status" value="1"/>
</dbReference>
<feature type="transmembrane region" description="Helical" evidence="2">
    <location>
        <begin position="12"/>
        <end position="37"/>
    </location>
</feature>
<dbReference type="InterPro" id="IPR051410">
    <property type="entry name" value="Ferric/Cupric_Reductase"/>
</dbReference>
<protein>
    <recommendedName>
        <fullName evidence="3">FAD-binding FR-type domain-containing protein</fullName>
    </recommendedName>
</protein>
<dbReference type="GO" id="GO:0000293">
    <property type="term" value="F:ferric-chelate reductase activity"/>
    <property type="evidence" value="ECO:0007669"/>
    <property type="project" value="TreeGrafter"/>
</dbReference>